<dbReference type="Gene3D" id="3.10.20.860">
    <property type="match status" value="1"/>
</dbReference>
<dbReference type="InterPro" id="IPR022453">
    <property type="entry name" value="Znf_MqsA-type"/>
</dbReference>
<protein>
    <submittedName>
        <fullName evidence="1">Type II toxin-antitoxin system MqsA family antitoxin</fullName>
    </submittedName>
</protein>
<organism evidence="1 2">
    <name type="scientific">Tectimicrobiota bacterium</name>
    <dbReference type="NCBI Taxonomy" id="2528274"/>
    <lineage>
        <taxon>Bacteria</taxon>
        <taxon>Pseudomonadati</taxon>
        <taxon>Nitrospinota/Tectimicrobiota group</taxon>
        <taxon>Candidatus Tectimicrobiota</taxon>
    </lineage>
</organism>
<dbReference type="Proteomes" id="UP000769766">
    <property type="component" value="Unassembled WGS sequence"/>
</dbReference>
<proteinExistence type="predicted"/>
<reference evidence="1" key="1">
    <citation type="submission" date="2020-07" db="EMBL/GenBank/DDBJ databases">
        <title>Huge and variable diversity of episymbiotic CPR bacteria and DPANN archaea in groundwater ecosystems.</title>
        <authorList>
            <person name="He C.Y."/>
            <person name="Keren R."/>
            <person name="Whittaker M."/>
            <person name="Farag I.F."/>
            <person name="Doudna J."/>
            <person name="Cate J.H.D."/>
            <person name="Banfield J.F."/>
        </authorList>
    </citation>
    <scope>NUCLEOTIDE SEQUENCE</scope>
    <source>
        <strain evidence="1">NC_groundwater_672_Ag_B-0.1um_62_36</strain>
    </source>
</reference>
<sequence length="75" mass="8478">MERCCFCNGKLSPKKVDHLYSWKDQVFLIKGLDAEVCNQCGEEYLGADILEQIDTVMAKGPEAQELVYFPVFSAN</sequence>
<evidence type="ECO:0000313" key="2">
    <source>
        <dbReference type="Proteomes" id="UP000769766"/>
    </source>
</evidence>
<accession>A0A932FXV2</accession>
<dbReference type="NCBIfam" id="TIGR03831">
    <property type="entry name" value="YgiT_finger"/>
    <property type="match status" value="1"/>
</dbReference>
<comment type="caution">
    <text evidence="1">The sequence shown here is derived from an EMBL/GenBank/DDBJ whole genome shotgun (WGS) entry which is preliminary data.</text>
</comment>
<evidence type="ECO:0000313" key="1">
    <source>
        <dbReference type="EMBL" id="MBI2877707.1"/>
    </source>
</evidence>
<dbReference type="AlphaFoldDB" id="A0A932FXV2"/>
<gene>
    <name evidence="1" type="ORF">HYY20_12580</name>
</gene>
<dbReference type="EMBL" id="JACPRF010000381">
    <property type="protein sequence ID" value="MBI2877707.1"/>
    <property type="molecule type" value="Genomic_DNA"/>
</dbReference>
<dbReference type="CDD" id="cd12870">
    <property type="entry name" value="MqsA"/>
    <property type="match status" value="1"/>
</dbReference>
<name>A0A932FXV2_UNCTE</name>